<dbReference type="InterPro" id="IPR035069">
    <property type="entry name" value="TTHA1013/TTHA0281-like"/>
</dbReference>
<evidence type="ECO:0000313" key="1">
    <source>
        <dbReference type="EMBL" id="KRM01614.1"/>
    </source>
</evidence>
<comment type="caution">
    <text evidence="1">The sequence shown here is derived from an EMBL/GenBank/DDBJ whole genome shotgun (WGS) entry which is preliminary data.</text>
</comment>
<protein>
    <recommendedName>
        <fullName evidence="3">Toxin-antitoxin system, antitoxin component, HicB family</fullName>
    </recommendedName>
</protein>
<dbReference type="PATRIC" id="fig|1423749.3.peg.548"/>
<reference evidence="1 2" key="1">
    <citation type="journal article" date="2015" name="Genome Announc.">
        <title>Expanding the biotechnology potential of lactobacilli through comparative genomics of 213 strains and associated genera.</title>
        <authorList>
            <person name="Sun Z."/>
            <person name="Harris H.M."/>
            <person name="McCann A."/>
            <person name="Guo C."/>
            <person name="Argimon S."/>
            <person name="Zhang W."/>
            <person name="Yang X."/>
            <person name="Jeffery I.B."/>
            <person name="Cooney J.C."/>
            <person name="Kagawa T.F."/>
            <person name="Liu W."/>
            <person name="Song Y."/>
            <person name="Salvetti E."/>
            <person name="Wrobel A."/>
            <person name="Rasinkangas P."/>
            <person name="Parkhill J."/>
            <person name="Rea M.C."/>
            <person name="O'Sullivan O."/>
            <person name="Ritari J."/>
            <person name="Douillard F.P."/>
            <person name="Paul Ross R."/>
            <person name="Yang R."/>
            <person name="Briner A.E."/>
            <person name="Felis G.E."/>
            <person name="de Vos W.M."/>
            <person name="Barrangou R."/>
            <person name="Klaenhammer T.R."/>
            <person name="Caufield P.W."/>
            <person name="Cui Y."/>
            <person name="Zhang H."/>
            <person name="O'Toole P.W."/>
        </authorList>
    </citation>
    <scope>NUCLEOTIDE SEQUENCE [LARGE SCALE GENOMIC DNA]</scope>
    <source>
        <strain evidence="1 2">DSM 16045</strain>
    </source>
</reference>
<keyword evidence="2" id="KW-1185">Reference proteome</keyword>
<evidence type="ECO:0000313" key="2">
    <source>
        <dbReference type="Proteomes" id="UP000051739"/>
    </source>
</evidence>
<accession>A0A0R1V7X5</accession>
<dbReference type="Gene3D" id="3.30.160.250">
    <property type="match status" value="1"/>
</dbReference>
<dbReference type="AlphaFoldDB" id="A0A0R1V7X5"/>
<proteinExistence type="predicted"/>
<gene>
    <name evidence="1" type="ORF">FC60_GL000544</name>
</gene>
<sequence length="132" mass="14871">MYKKDKVVVYPIVIKYEPDGSEYPYLVTIPDLDGGMTQGKSVADAIAMAEDFIGTTSLDEELPPSNYLLPKVDGDEIVTLVRVNVSEYRRKNDNRVVRKSVTIPNYLNEIGMEQKINFSEVLTNALKNKLNV</sequence>
<dbReference type="EMBL" id="AZFN01000016">
    <property type="protein sequence ID" value="KRM01614.1"/>
    <property type="molecule type" value="Genomic_DNA"/>
</dbReference>
<dbReference type="RefSeq" id="WP_056937589.1">
    <property type="nucleotide sequence ID" value="NZ_AZFN01000016.1"/>
</dbReference>
<organism evidence="1 2">
    <name type="scientific">Limosilactobacillus gastricus DSM 16045</name>
    <dbReference type="NCBI Taxonomy" id="1423749"/>
    <lineage>
        <taxon>Bacteria</taxon>
        <taxon>Bacillati</taxon>
        <taxon>Bacillota</taxon>
        <taxon>Bacilli</taxon>
        <taxon>Lactobacillales</taxon>
        <taxon>Lactobacillaceae</taxon>
        <taxon>Limosilactobacillus</taxon>
    </lineage>
</organism>
<name>A0A0R1V7X5_9LACO</name>
<dbReference type="SUPFAM" id="SSF143100">
    <property type="entry name" value="TTHA1013/TTHA0281-like"/>
    <property type="match status" value="1"/>
</dbReference>
<dbReference type="Proteomes" id="UP000051739">
    <property type="component" value="Unassembled WGS sequence"/>
</dbReference>
<evidence type="ECO:0008006" key="3">
    <source>
        <dbReference type="Google" id="ProtNLM"/>
    </source>
</evidence>